<dbReference type="Proteomes" id="UP000183015">
    <property type="component" value="Unassembled WGS sequence"/>
</dbReference>
<dbReference type="STRING" id="235985.SAMN05414137_119116"/>
<evidence type="ECO:0008006" key="3">
    <source>
        <dbReference type="Google" id="ProtNLM"/>
    </source>
</evidence>
<accession>A0A1H7W0V1</accession>
<dbReference type="eggNOG" id="COG1413">
    <property type="taxonomic scope" value="Bacteria"/>
</dbReference>
<keyword evidence="2" id="KW-1185">Reference proteome</keyword>
<protein>
    <recommendedName>
        <fullName evidence="3">HEAT repeat-containing protein</fullName>
    </recommendedName>
</protein>
<organism evidence="1 2">
    <name type="scientific">Streptacidiphilus jiangxiensis</name>
    <dbReference type="NCBI Taxonomy" id="235985"/>
    <lineage>
        <taxon>Bacteria</taxon>
        <taxon>Bacillati</taxon>
        <taxon>Actinomycetota</taxon>
        <taxon>Actinomycetes</taxon>
        <taxon>Kitasatosporales</taxon>
        <taxon>Streptomycetaceae</taxon>
        <taxon>Streptacidiphilus</taxon>
    </lineage>
</organism>
<evidence type="ECO:0000313" key="1">
    <source>
        <dbReference type="EMBL" id="SEM14729.1"/>
    </source>
</evidence>
<gene>
    <name evidence="1" type="ORF">SAMN05414137_119116</name>
</gene>
<reference evidence="2" key="1">
    <citation type="submission" date="2016-10" db="EMBL/GenBank/DDBJ databases">
        <authorList>
            <person name="Varghese N."/>
        </authorList>
    </citation>
    <scope>NUCLEOTIDE SEQUENCE [LARGE SCALE GENOMIC DNA]</scope>
    <source>
        <strain evidence="2">DSM 45096 / BCRC 16803 / CGMCC 4.1857 / CIP 109030 / JCM 12277 / KCTC 19219 / NBRC 100920 / 33214</strain>
    </source>
</reference>
<proteinExistence type="predicted"/>
<dbReference type="AlphaFoldDB" id="A0A1H7W0V1"/>
<sequence>MSEPWDVVSWSGCVHAHGSAENIPAHIAAWRDGGPRQRLDSGDYLREANFAFGIWPATAPTATALAVLLESGGLDEEQAQLPLLFIDRIAHLCDLGSEAEALRERCGQHAGDIAAWVTAYGAGDQDVRESMRSDESEALRLVHESSRLACFDVIPRLVTAVLPHLDDERIRRRGWLAATLAALARHPLVEVHRPLLSERVEKMAQAQTDPHELATALLALGDLGGTPRAWLEHPHIGVRWSAALATSLAADGVAKRLREELVRSPSAYFASFGPGMAAPGQFMAPPYGRGFGEMLLERARACSTP</sequence>
<name>A0A1H7W0V1_STRJI</name>
<dbReference type="EMBL" id="FOAZ01000019">
    <property type="protein sequence ID" value="SEM14729.1"/>
    <property type="molecule type" value="Genomic_DNA"/>
</dbReference>
<evidence type="ECO:0000313" key="2">
    <source>
        <dbReference type="Proteomes" id="UP000183015"/>
    </source>
</evidence>